<accession>A0A0X8JGK7</accession>
<gene>
    <name evidence="6" type="ORF">AXF14_11815</name>
</gene>
<keyword evidence="4" id="KW-0067">ATP-binding</keyword>
<dbReference type="PROSITE" id="PS50893">
    <property type="entry name" value="ABC_TRANSPORTER_2"/>
    <property type="match status" value="1"/>
</dbReference>
<dbReference type="SUPFAM" id="SSF52540">
    <property type="entry name" value="P-loop containing nucleoside triphosphate hydrolases"/>
    <property type="match status" value="1"/>
</dbReference>
<evidence type="ECO:0000313" key="7">
    <source>
        <dbReference type="Proteomes" id="UP000065220"/>
    </source>
</evidence>
<dbReference type="PROSITE" id="PS00211">
    <property type="entry name" value="ABC_TRANSPORTER_1"/>
    <property type="match status" value="1"/>
</dbReference>
<dbReference type="EMBL" id="CP014228">
    <property type="protein sequence ID" value="AMD88137.1"/>
    <property type="molecule type" value="Genomic_DNA"/>
</dbReference>
<comment type="similarity">
    <text evidence="1">Belongs to the ABC transporter superfamily.</text>
</comment>
<evidence type="ECO:0000256" key="3">
    <source>
        <dbReference type="ARBA" id="ARBA00022741"/>
    </source>
</evidence>
<dbReference type="InterPro" id="IPR027417">
    <property type="entry name" value="P-loop_NTPase"/>
</dbReference>
<dbReference type="Proteomes" id="UP000065220">
    <property type="component" value="Chromosome"/>
</dbReference>
<dbReference type="InterPro" id="IPR017871">
    <property type="entry name" value="ABC_transporter-like_CS"/>
</dbReference>
<dbReference type="Gene3D" id="3.40.50.300">
    <property type="entry name" value="P-loop containing nucleotide triphosphate hydrolases"/>
    <property type="match status" value="1"/>
</dbReference>
<reference evidence="7" key="1">
    <citation type="submission" date="2016-02" db="EMBL/GenBank/DDBJ databases">
        <authorList>
            <person name="Holder M.E."/>
            <person name="Ajami N.J."/>
            <person name="Petrosino J.F."/>
        </authorList>
    </citation>
    <scope>NUCLEOTIDE SEQUENCE [LARGE SCALE GENOMIC DNA]</scope>
    <source>
        <strain evidence="7">CCUG 36733</strain>
    </source>
</reference>
<protein>
    <recommendedName>
        <fullName evidence="5">ABC transporter domain-containing protein</fullName>
    </recommendedName>
</protein>
<keyword evidence="7" id="KW-1185">Reference proteome</keyword>
<dbReference type="KEGG" id="ard:AXF14_11815"/>
<evidence type="ECO:0000259" key="5">
    <source>
        <dbReference type="PROSITE" id="PS50893"/>
    </source>
</evidence>
<proteinExistence type="inferred from homology"/>
<dbReference type="PANTHER" id="PTHR43335">
    <property type="entry name" value="ABC TRANSPORTER, ATP-BINDING PROTEIN"/>
    <property type="match status" value="1"/>
</dbReference>
<sequence length="320" mass="33933">MTTATPTAPTAAPPTARTPWLRASGLTKDYGAFRLADVSIEAAPGRVRGFFGPNGSGKTTTLSILAGLVRPDSGTVRLDTAASGLPGREPMAVLLDSFGYNPFLSGRDHLRTVARRFGRDRDRVGEVLESVGLASAARRRIGAYSLGMRRRLGLAEVLLVDADVVLLDEPTNGLDPDGIAWFRRTVRRMAADGRAVILSSHLLGEAEGLIDDATFLVDGRVAWSGSYNELLGSFAGTFSLLTGPRAFELAEALAERGIDVHQSGPAELAVRAEDLGAVQEMAVVCGIDAAVAESVRPSLDLVYHLIRSGKLAEKEASSHE</sequence>
<evidence type="ECO:0000313" key="6">
    <source>
        <dbReference type="EMBL" id="AMD88137.1"/>
    </source>
</evidence>
<dbReference type="Pfam" id="PF00005">
    <property type="entry name" value="ABC_tran"/>
    <property type="match status" value="1"/>
</dbReference>
<dbReference type="InterPro" id="IPR003439">
    <property type="entry name" value="ABC_transporter-like_ATP-bd"/>
</dbReference>
<dbReference type="InterPro" id="IPR003593">
    <property type="entry name" value="AAA+_ATPase"/>
</dbReference>
<dbReference type="AlphaFoldDB" id="A0A0X8JGK7"/>
<evidence type="ECO:0000256" key="1">
    <source>
        <dbReference type="ARBA" id="ARBA00005417"/>
    </source>
</evidence>
<keyword evidence="3" id="KW-0547">Nucleotide-binding</keyword>
<dbReference type="RefSeq" id="WP_067943466.1">
    <property type="nucleotide sequence ID" value="NZ_CP014228.1"/>
</dbReference>
<feature type="domain" description="ABC transporter" evidence="5">
    <location>
        <begin position="21"/>
        <end position="243"/>
    </location>
</feature>
<organism evidence="6 7">
    <name type="scientific">Actinomyces radicidentis</name>
    <dbReference type="NCBI Taxonomy" id="111015"/>
    <lineage>
        <taxon>Bacteria</taxon>
        <taxon>Bacillati</taxon>
        <taxon>Actinomycetota</taxon>
        <taxon>Actinomycetes</taxon>
        <taxon>Actinomycetales</taxon>
        <taxon>Actinomycetaceae</taxon>
        <taxon>Actinomyces</taxon>
    </lineage>
</organism>
<dbReference type="STRING" id="111015.AXF14_11815"/>
<dbReference type="GO" id="GO:0005524">
    <property type="term" value="F:ATP binding"/>
    <property type="evidence" value="ECO:0007669"/>
    <property type="project" value="UniProtKB-KW"/>
</dbReference>
<keyword evidence="2" id="KW-0813">Transport</keyword>
<evidence type="ECO:0000256" key="2">
    <source>
        <dbReference type="ARBA" id="ARBA00022448"/>
    </source>
</evidence>
<dbReference type="GO" id="GO:0016887">
    <property type="term" value="F:ATP hydrolysis activity"/>
    <property type="evidence" value="ECO:0007669"/>
    <property type="project" value="InterPro"/>
</dbReference>
<dbReference type="SMART" id="SM00382">
    <property type="entry name" value="AAA"/>
    <property type="match status" value="1"/>
</dbReference>
<dbReference type="PANTHER" id="PTHR43335:SF4">
    <property type="entry name" value="ABC TRANSPORTER, ATP-BINDING PROTEIN"/>
    <property type="match status" value="1"/>
</dbReference>
<name>A0A0X8JGK7_ACTRD</name>
<evidence type="ECO:0000256" key="4">
    <source>
        <dbReference type="ARBA" id="ARBA00022840"/>
    </source>
</evidence>
<dbReference type="OrthoDB" id="3252506at2"/>